<name>A0A812R8P4_9DINO</name>
<dbReference type="AlphaFoldDB" id="A0A812R8P4"/>
<dbReference type="EMBL" id="CAJNJA010018649">
    <property type="protein sequence ID" value="CAE7427990.1"/>
    <property type="molecule type" value="Genomic_DNA"/>
</dbReference>
<comment type="caution">
    <text evidence="1">The sequence shown here is derived from an EMBL/GenBank/DDBJ whole genome shotgun (WGS) entry which is preliminary data.</text>
</comment>
<keyword evidence="2" id="KW-1185">Reference proteome</keyword>
<accession>A0A812R8P4</accession>
<gene>
    <name evidence="1" type="ORF">SNEC2469_LOCUS11743</name>
</gene>
<evidence type="ECO:0000313" key="1">
    <source>
        <dbReference type="EMBL" id="CAE7427990.1"/>
    </source>
</evidence>
<evidence type="ECO:0000313" key="2">
    <source>
        <dbReference type="Proteomes" id="UP000601435"/>
    </source>
</evidence>
<dbReference type="OrthoDB" id="10398183at2759"/>
<protein>
    <submittedName>
        <fullName evidence="1">Uncharacterized protein</fullName>
    </submittedName>
</protein>
<sequence length="157" mass="18098">MTNLCFVFQTGQHDCCCTCRIYARCGSCPHELFTRWRLGDQRAVVARIAQLVRADAPVDIAQANEGLRQEILVRQVPRRLAWLTLAKIQERLQRARDRKRKQQKTVSSSFRGSTKIRTCWGSPAQQKPRAWHVRKPWEMRRGCLGRASSSSCRRCAA</sequence>
<dbReference type="Proteomes" id="UP000601435">
    <property type="component" value="Unassembled WGS sequence"/>
</dbReference>
<reference evidence="1" key="1">
    <citation type="submission" date="2021-02" db="EMBL/GenBank/DDBJ databases">
        <authorList>
            <person name="Dougan E. K."/>
            <person name="Rhodes N."/>
            <person name="Thang M."/>
            <person name="Chan C."/>
        </authorList>
    </citation>
    <scope>NUCLEOTIDE SEQUENCE</scope>
</reference>
<proteinExistence type="predicted"/>
<organism evidence="1 2">
    <name type="scientific">Symbiodinium necroappetens</name>
    <dbReference type="NCBI Taxonomy" id="1628268"/>
    <lineage>
        <taxon>Eukaryota</taxon>
        <taxon>Sar</taxon>
        <taxon>Alveolata</taxon>
        <taxon>Dinophyceae</taxon>
        <taxon>Suessiales</taxon>
        <taxon>Symbiodiniaceae</taxon>
        <taxon>Symbiodinium</taxon>
    </lineage>
</organism>